<keyword evidence="4" id="KW-1185">Reference proteome</keyword>
<gene>
    <name evidence="3" type="ORF">HHL27_13875</name>
</gene>
<dbReference type="Proteomes" id="UP000583556">
    <property type="component" value="Unassembled WGS sequence"/>
</dbReference>
<evidence type="ECO:0000256" key="1">
    <source>
        <dbReference type="SAM" id="MobiDB-lite"/>
    </source>
</evidence>
<dbReference type="Pfam" id="PF11776">
    <property type="entry name" value="RcnB"/>
    <property type="match status" value="1"/>
</dbReference>
<evidence type="ECO:0000313" key="4">
    <source>
        <dbReference type="Proteomes" id="UP000583556"/>
    </source>
</evidence>
<dbReference type="AlphaFoldDB" id="A0A7Y0BQT8"/>
<accession>A0A7Y0BQT8</accession>
<comment type="caution">
    <text evidence="3">The sequence shown here is derived from an EMBL/GenBank/DDBJ whole genome shotgun (WGS) entry which is preliminary data.</text>
</comment>
<protein>
    <recommendedName>
        <fullName evidence="5">Ni/Co efflux regulator RcnB</fullName>
    </recommendedName>
</protein>
<dbReference type="InterPro" id="IPR024572">
    <property type="entry name" value="RcnB"/>
</dbReference>
<feature type="chain" id="PRO_5030832890" description="Ni/Co efflux regulator RcnB" evidence="2">
    <location>
        <begin position="24"/>
        <end position="118"/>
    </location>
</feature>
<evidence type="ECO:0008006" key="5">
    <source>
        <dbReference type="Google" id="ProtNLM"/>
    </source>
</evidence>
<evidence type="ECO:0000256" key="2">
    <source>
        <dbReference type="SAM" id="SignalP"/>
    </source>
</evidence>
<sequence length="118" mass="13014">MKKTVVATMALSLTLPLATPAFAQPHRNDDRRGPSAHANVRADRNHGASVRAKAHGNPFRKGQRFVSSRAPNYRVVDYRQYRRLGPPPRGYHWVRSGNDALLVAISSGIIASVIANNF</sequence>
<name>A0A7Y0BQT8_9SPHN</name>
<dbReference type="Gene3D" id="3.10.450.160">
    <property type="entry name" value="inner membrane protein cigr"/>
    <property type="match status" value="1"/>
</dbReference>
<proteinExistence type="predicted"/>
<dbReference type="RefSeq" id="WP_169494047.1">
    <property type="nucleotide sequence ID" value="NZ_JABBGM010000006.1"/>
</dbReference>
<feature type="signal peptide" evidence="2">
    <location>
        <begin position="1"/>
        <end position="23"/>
    </location>
</feature>
<organism evidence="3 4">
    <name type="scientific">Novosphingobium olei</name>
    <dbReference type="NCBI Taxonomy" id="2728851"/>
    <lineage>
        <taxon>Bacteria</taxon>
        <taxon>Pseudomonadati</taxon>
        <taxon>Pseudomonadota</taxon>
        <taxon>Alphaproteobacteria</taxon>
        <taxon>Sphingomonadales</taxon>
        <taxon>Sphingomonadaceae</taxon>
        <taxon>Novosphingobium</taxon>
    </lineage>
</organism>
<feature type="region of interest" description="Disordered" evidence="1">
    <location>
        <begin position="21"/>
        <end position="56"/>
    </location>
</feature>
<reference evidence="3 4" key="1">
    <citation type="submission" date="2020-04" db="EMBL/GenBank/DDBJ databases">
        <title>Novosphingobium sp. TW-4 isolated from soil.</title>
        <authorList>
            <person name="Dahal R.H."/>
            <person name="Chaudhary D.K."/>
        </authorList>
    </citation>
    <scope>NUCLEOTIDE SEQUENCE [LARGE SCALE GENOMIC DNA]</scope>
    <source>
        <strain evidence="3 4">TW-4</strain>
    </source>
</reference>
<evidence type="ECO:0000313" key="3">
    <source>
        <dbReference type="EMBL" id="NML94758.1"/>
    </source>
</evidence>
<dbReference type="EMBL" id="JABBGM010000006">
    <property type="protein sequence ID" value="NML94758.1"/>
    <property type="molecule type" value="Genomic_DNA"/>
</dbReference>
<keyword evidence="2" id="KW-0732">Signal</keyword>